<dbReference type="InterPro" id="IPR045584">
    <property type="entry name" value="Pilin-like"/>
</dbReference>
<feature type="domain" description="DUF1559" evidence="2">
    <location>
        <begin position="66"/>
        <end position="342"/>
    </location>
</feature>
<dbReference type="Proteomes" id="UP000318626">
    <property type="component" value="Chromosome"/>
</dbReference>
<evidence type="ECO:0000259" key="2">
    <source>
        <dbReference type="Pfam" id="PF07596"/>
    </source>
</evidence>
<protein>
    <submittedName>
        <fullName evidence="3">Type II secretion system protein G</fullName>
    </submittedName>
</protein>
<sequence length="362" mass="39725">MSLPMVAARDRRIDPFIFIFQLSQRNTMNKEMTMNSKRYSGFTLVELLVVIAIIGVLIALLLPAVQQAREAARRMECKNNMKQIGLAMHNYHDSLGSFPPGAISTTPASDNNLGNSGSWSADMSRAPWTVLILPYVEESALHDSFDFGKTFAWAFNQNLTVHGASSYDTSTNNNHIYQTKSMPKYICPSFTTGRFPTLSYHAVCGGGPTPNDQDQYNGHNGYSGRVYFNNGVFWRNSKTRFADITDGTTNVLIVGETIYAMKGNTCCEMTTWASGYRHTANDPLLVGTSAAVRQINSGPDVNGNQVNTFNYVTSTFGSEHPGGAQFVLGDGSVQFLSEVIDINAYRELAVRSDGLPIGGPQF</sequence>
<dbReference type="KEGG" id="bvo:Pan97_41530"/>
<organism evidence="3 4">
    <name type="scientific">Bremerella volcania</name>
    <dbReference type="NCBI Taxonomy" id="2527984"/>
    <lineage>
        <taxon>Bacteria</taxon>
        <taxon>Pseudomonadati</taxon>
        <taxon>Planctomycetota</taxon>
        <taxon>Planctomycetia</taxon>
        <taxon>Pirellulales</taxon>
        <taxon>Pirellulaceae</taxon>
        <taxon>Bremerella</taxon>
    </lineage>
</organism>
<evidence type="ECO:0000313" key="4">
    <source>
        <dbReference type="Proteomes" id="UP000318626"/>
    </source>
</evidence>
<keyword evidence="1" id="KW-1133">Transmembrane helix</keyword>
<name>A0A518CD02_9BACT</name>
<dbReference type="AlphaFoldDB" id="A0A518CD02"/>
<dbReference type="InterPro" id="IPR027558">
    <property type="entry name" value="Pre_pil_HX9DG_C"/>
</dbReference>
<dbReference type="Pfam" id="PF07596">
    <property type="entry name" value="SBP_bac_10"/>
    <property type="match status" value="1"/>
</dbReference>
<accession>A0A518CD02</accession>
<gene>
    <name evidence="3" type="primary">xcpT_13</name>
    <name evidence="3" type="ORF">Pan97_41530</name>
</gene>
<feature type="transmembrane region" description="Helical" evidence="1">
    <location>
        <begin position="42"/>
        <end position="65"/>
    </location>
</feature>
<keyword evidence="1" id="KW-0472">Membrane</keyword>
<evidence type="ECO:0000313" key="3">
    <source>
        <dbReference type="EMBL" id="QDU77092.1"/>
    </source>
</evidence>
<evidence type="ECO:0000256" key="1">
    <source>
        <dbReference type="SAM" id="Phobius"/>
    </source>
</evidence>
<dbReference type="PROSITE" id="PS00409">
    <property type="entry name" value="PROKAR_NTER_METHYL"/>
    <property type="match status" value="1"/>
</dbReference>
<dbReference type="PANTHER" id="PTHR30093">
    <property type="entry name" value="GENERAL SECRETION PATHWAY PROTEIN G"/>
    <property type="match status" value="1"/>
</dbReference>
<dbReference type="SUPFAM" id="SSF54523">
    <property type="entry name" value="Pili subunits"/>
    <property type="match status" value="1"/>
</dbReference>
<reference evidence="4" key="1">
    <citation type="submission" date="2019-02" db="EMBL/GenBank/DDBJ databases">
        <title>Deep-cultivation of Planctomycetes and their phenomic and genomic characterization uncovers novel biology.</title>
        <authorList>
            <person name="Wiegand S."/>
            <person name="Jogler M."/>
            <person name="Boedeker C."/>
            <person name="Pinto D."/>
            <person name="Vollmers J."/>
            <person name="Rivas-Marin E."/>
            <person name="Kohn T."/>
            <person name="Peeters S.H."/>
            <person name="Heuer A."/>
            <person name="Rast P."/>
            <person name="Oberbeckmann S."/>
            <person name="Bunk B."/>
            <person name="Jeske O."/>
            <person name="Meyerdierks A."/>
            <person name="Storesund J.E."/>
            <person name="Kallscheuer N."/>
            <person name="Luecker S."/>
            <person name="Lage O.M."/>
            <person name="Pohl T."/>
            <person name="Merkel B.J."/>
            <person name="Hornburger P."/>
            <person name="Mueller R.-W."/>
            <person name="Bruemmer F."/>
            <person name="Labrenz M."/>
            <person name="Spormann A.M."/>
            <person name="Op den Camp H."/>
            <person name="Overmann J."/>
            <person name="Amann R."/>
            <person name="Jetten M.S.M."/>
            <person name="Mascher T."/>
            <person name="Medema M.H."/>
            <person name="Devos D.P."/>
            <person name="Kaster A.-K."/>
            <person name="Ovreas L."/>
            <person name="Rohde M."/>
            <person name="Galperin M.Y."/>
            <person name="Jogler C."/>
        </authorList>
    </citation>
    <scope>NUCLEOTIDE SEQUENCE [LARGE SCALE GENOMIC DNA]</scope>
    <source>
        <strain evidence="4">Pan97</strain>
    </source>
</reference>
<dbReference type="Pfam" id="PF07963">
    <property type="entry name" value="N_methyl"/>
    <property type="match status" value="1"/>
</dbReference>
<keyword evidence="4" id="KW-1185">Reference proteome</keyword>
<dbReference type="PANTHER" id="PTHR30093:SF2">
    <property type="entry name" value="TYPE II SECRETION SYSTEM PROTEIN H"/>
    <property type="match status" value="1"/>
</dbReference>
<dbReference type="RefSeq" id="WP_261342360.1">
    <property type="nucleotide sequence ID" value="NZ_CP036289.1"/>
</dbReference>
<dbReference type="EMBL" id="CP036289">
    <property type="protein sequence ID" value="QDU77092.1"/>
    <property type="molecule type" value="Genomic_DNA"/>
</dbReference>
<dbReference type="Gene3D" id="3.30.700.10">
    <property type="entry name" value="Glycoprotein, Type 4 Pilin"/>
    <property type="match status" value="1"/>
</dbReference>
<proteinExistence type="predicted"/>
<keyword evidence="1" id="KW-0812">Transmembrane</keyword>
<dbReference type="InterPro" id="IPR011453">
    <property type="entry name" value="DUF1559"/>
</dbReference>
<dbReference type="NCBIfam" id="TIGR04294">
    <property type="entry name" value="pre_pil_HX9DG"/>
    <property type="match status" value="1"/>
</dbReference>
<dbReference type="InterPro" id="IPR012902">
    <property type="entry name" value="N_methyl_site"/>
</dbReference>
<dbReference type="NCBIfam" id="TIGR02532">
    <property type="entry name" value="IV_pilin_GFxxxE"/>
    <property type="match status" value="1"/>
</dbReference>